<keyword evidence="2" id="KW-1185">Reference proteome</keyword>
<dbReference type="AlphaFoldDB" id="A0ABD1NKC8"/>
<evidence type="ECO:0000313" key="1">
    <source>
        <dbReference type="EMBL" id="KAL2348579.1"/>
    </source>
</evidence>
<dbReference type="EMBL" id="JBGMDY010000001">
    <property type="protein sequence ID" value="KAL2348579.1"/>
    <property type="molecule type" value="Genomic_DNA"/>
</dbReference>
<comment type="caution">
    <text evidence="1">The sequence shown here is derived from an EMBL/GenBank/DDBJ whole genome shotgun (WGS) entry which is preliminary data.</text>
</comment>
<protein>
    <submittedName>
        <fullName evidence="1">Uncharacterized protein</fullName>
    </submittedName>
</protein>
<accession>A0ABD1NKC8</accession>
<sequence length="60" mass="6946">MITTMLWVATTQWTTTLGTRLWEGLGGSDGDNGHDSEVWAGFRFEIGRYVFRVCMRVFER</sequence>
<name>A0ABD1NKC8_9FABA</name>
<evidence type="ECO:0000313" key="2">
    <source>
        <dbReference type="Proteomes" id="UP001603857"/>
    </source>
</evidence>
<gene>
    <name evidence="1" type="ORF">Fmac_002579</name>
</gene>
<dbReference type="Proteomes" id="UP001603857">
    <property type="component" value="Unassembled WGS sequence"/>
</dbReference>
<proteinExistence type="predicted"/>
<reference evidence="1 2" key="1">
    <citation type="submission" date="2024-08" db="EMBL/GenBank/DDBJ databases">
        <title>Insights into the chromosomal genome structure of Flemingia macrophylla.</title>
        <authorList>
            <person name="Ding Y."/>
            <person name="Zhao Y."/>
            <person name="Bi W."/>
            <person name="Wu M."/>
            <person name="Zhao G."/>
            <person name="Gong Y."/>
            <person name="Li W."/>
            <person name="Zhang P."/>
        </authorList>
    </citation>
    <scope>NUCLEOTIDE SEQUENCE [LARGE SCALE GENOMIC DNA]</scope>
    <source>
        <strain evidence="1">DYQJB</strain>
        <tissue evidence="1">Leaf</tissue>
    </source>
</reference>
<organism evidence="1 2">
    <name type="scientific">Flemingia macrophylla</name>
    <dbReference type="NCBI Taxonomy" id="520843"/>
    <lineage>
        <taxon>Eukaryota</taxon>
        <taxon>Viridiplantae</taxon>
        <taxon>Streptophyta</taxon>
        <taxon>Embryophyta</taxon>
        <taxon>Tracheophyta</taxon>
        <taxon>Spermatophyta</taxon>
        <taxon>Magnoliopsida</taxon>
        <taxon>eudicotyledons</taxon>
        <taxon>Gunneridae</taxon>
        <taxon>Pentapetalae</taxon>
        <taxon>rosids</taxon>
        <taxon>fabids</taxon>
        <taxon>Fabales</taxon>
        <taxon>Fabaceae</taxon>
        <taxon>Papilionoideae</taxon>
        <taxon>50 kb inversion clade</taxon>
        <taxon>NPAAA clade</taxon>
        <taxon>indigoferoid/millettioid clade</taxon>
        <taxon>Phaseoleae</taxon>
        <taxon>Flemingia</taxon>
    </lineage>
</organism>